<accession>A0AA36ICF8</accession>
<dbReference type="SUPFAM" id="SSF50685">
    <property type="entry name" value="Barwin-like endoglucanases"/>
    <property type="match status" value="1"/>
</dbReference>
<dbReference type="AlphaFoldDB" id="A0AA36ICF8"/>
<comment type="caution">
    <text evidence="2">The sequence shown here is derived from an EMBL/GenBank/DDBJ whole genome shotgun (WGS) entry which is preliminary data.</text>
</comment>
<organism evidence="2 3">
    <name type="scientific">Effrenium voratum</name>
    <dbReference type="NCBI Taxonomy" id="2562239"/>
    <lineage>
        <taxon>Eukaryota</taxon>
        <taxon>Sar</taxon>
        <taxon>Alveolata</taxon>
        <taxon>Dinophyceae</taxon>
        <taxon>Suessiales</taxon>
        <taxon>Symbiodiniaceae</taxon>
        <taxon>Effrenium</taxon>
    </lineage>
</organism>
<sequence length="256" mass="27917">MMKSVLRLAWLLSLAKADIPSALAKDAECHSGECALNALQRKGQATYEHLAALEDEEASNSSFPTYGYHHWSTTTMYGDAPRAACGGIDTGRLVSGTPYHNVASAQSMWLNCGGTGSCWCGKSGGGDGTTGLGCISCAKGRFLRSAYGKRGKALYALQEEAETELEADKADETDVFASEELIVVVGDLCPSAGNEDWCPPRRGQRNAYGSFNHLDFSHYPKSIPHHHSIPNLNFVFSRIECPHDLQQRYWSMSQCR</sequence>
<keyword evidence="1" id="KW-0732">Signal</keyword>
<keyword evidence="3" id="KW-1185">Reference proteome</keyword>
<evidence type="ECO:0000256" key="1">
    <source>
        <dbReference type="SAM" id="SignalP"/>
    </source>
</evidence>
<feature type="signal peptide" evidence="1">
    <location>
        <begin position="1"/>
        <end position="17"/>
    </location>
</feature>
<dbReference type="InterPro" id="IPR036908">
    <property type="entry name" value="RlpA-like_sf"/>
</dbReference>
<dbReference type="Proteomes" id="UP001178507">
    <property type="component" value="Unassembled WGS sequence"/>
</dbReference>
<name>A0AA36ICF8_9DINO</name>
<dbReference type="Pfam" id="PF22514">
    <property type="entry name" value="EXPB1_D1"/>
    <property type="match status" value="1"/>
</dbReference>
<feature type="chain" id="PRO_5041343742" evidence="1">
    <location>
        <begin position="18"/>
        <end position="256"/>
    </location>
</feature>
<dbReference type="EMBL" id="CAUJNA010001202">
    <property type="protein sequence ID" value="CAJ1385153.1"/>
    <property type="molecule type" value="Genomic_DNA"/>
</dbReference>
<gene>
    <name evidence="2" type="ORF">EVOR1521_LOCUS11813</name>
</gene>
<reference evidence="2" key="1">
    <citation type="submission" date="2023-08" db="EMBL/GenBank/DDBJ databases">
        <authorList>
            <person name="Chen Y."/>
            <person name="Shah S."/>
            <person name="Dougan E. K."/>
            <person name="Thang M."/>
            <person name="Chan C."/>
        </authorList>
    </citation>
    <scope>NUCLEOTIDE SEQUENCE</scope>
</reference>
<evidence type="ECO:0000313" key="3">
    <source>
        <dbReference type="Proteomes" id="UP001178507"/>
    </source>
</evidence>
<proteinExistence type="predicted"/>
<protein>
    <submittedName>
        <fullName evidence="2">Uncharacterized protein</fullName>
    </submittedName>
</protein>
<dbReference type="Gene3D" id="2.40.40.10">
    <property type="entry name" value="RlpA-like domain"/>
    <property type="match status" value="1"/>
</dbReference>
<evidence type="ECO:0000313" key="2">
    <source>
        <dbReference type="EMBL" id="CAJ1385153.1"/>
    </source>
</evidence>